<dbReference type="InterPro" id="IPR018604">
    <property type="entry name" value="YycI-like"/>
</dbReference>
<feature type="domain" description="Regulatory protein YycH-like" evidence="2">
    <location>
        <begin position="38"/>
        <end position="285"/>
    </location>
</feature>
<evidence type="ECO:0000259" key="2">
    <source>
        <dbReference type="Pfam" id="PF09648"/>
    </source>
</evidence>
<proteinExistence type="predicted"/>
<gene>
    <name evidence="3" type="ORF">LJD61_17920</name>
</gene>
<dbReference type="RefSeq" id="WP_255228931.1">
    <property type="nucleotide sequence ID" value="NZ_JAJEKE010000022.1"/>
</dbReference>
<organism evidence="3 4">
    <name type="scientific">Lutispora saccharofermentans</name>
    <dbReference type="NCBI Taxonomy" id="3024236"/>
    <lineage>
        <taxon>Bacteria</taxon>
        <taxon>Bacillati</taxon>
        <taxon>Bacillota</taxon>
        <taxon>Clostridia</taxon>
        <taxon>Lutisporales</taxon>
        <taxon>Lutisporaceae</taxon>
        <taxon>Lutispora</taxon>
    </lineage>
</organism>
<keyword evidence="1" id="KW-0812">Transmembrane</keyword>
<protein>
    <submittedName>
        <fullName evidence="3">Two-component system regulatory protein YycI</fullName>
    </submittedName>
</protein>
<name>A0ABT1NJM8_9FIRM</name>
<evidence type="ECO:0000313" key="4">
    <source>
        <dbReference type="Proteomes" id="UP001651880"/>
    </source>
</evidence>
<dbReference type="Pfam" id="PF09648">
    <property type="entry name" value="YycI"/>
    <property type="match status" value="1"/>
</dbReference>
<keyword evidence="1" id="KW-1133">Transmembrane helix</keyword>
<accession>A0ABT1NJM8</accession>
<sequence>MNWSKAKTILIVVFLIADIFLLYESYLGPLALRMARDKENTKEIVDYLEKQGISVKNAIPKPGSPKTALDVKYKYFDEQYAMKNFFDGLEDVDVKNYDDRIVMENKDIYVEINGNVELIYTNKALIEGQTGSFDEGEAQKKIEAFLKKMGINQKDRYSGIKKMKNGYLEMNCSQGYKGTFLDRSCLEIQATDKGVVSMKMLWFETVNNGKAKKEVIPPVNALMKLSELYKDEEQNIIVLDMSLGYYFNTDVEDVKEFDVTTVKEGTAIPVWKVITDTGKIYINAYNGIVEKN</sequence>
<reference evidence="3 4" key="1">
    <citation type="submission" date="2021-10" db="EMBL/GenBank/DDBJ databases">
        <title>Lutispora strain m25 sp. nov., a thermophilic, non-spore-forming bacterium isolated from a lab-scale methanogenic bioreactor digesting anaerobic sludge.</title>
        <authorList>
            <person name="El Houari A."/>
            <person name="Mcdonald J."/>
        </authorList>
    </citation>
    <scope>NUCLEOTIDE SEQUENCE [LARGE SCALE GENOMIC DNA]</scope>
    <source>
        <strain evidence="4">m25</strain>
    </source>
</reference>
<comment type="caution">
    <text evidence="3">The sequence shown here is derived from an EMBL/GenBank/DDBJ whole genome shotgun (WGS) entry which is preliminary data.</text>
</comment>
<evidence type="ECO:0000256" key="1">
    <source>
        <dbReference type="SAM" id="Phobius"/>
    </source>
</evidence>
<evidence type="ECO:0000313" key="3">
    <source>
        <dbReference type="EMBL" id="MCQ1531401.1"/>
    </source>
</evidence>
<keyword evidence="1" id="KW-0472">Membrane</keyword>
<dbReference type="Proteomes" id="UP001651880">
    <property type="component" value="Unassembled WGS sequence"/>
</dbReference>
<dbReference type="EMBL" id="JAJEKE010000022">
    <property type="protein sequence ID" value="MCQ1531401.1"/>
    <property type="molecule type" value="Genomic_DNA"/>
</dbReference>
<keyword evidence="4" id="KW-1185">Reference proteome</keyword>
<feature type="transmembrane region" description="Helical" evidence="1">
    <location>
        <begin position="6"/>
        <end position="26"/>
    </location>
</feature>